<dbReference type="PROSITE" id="PS51257">
    <property type="entry name" value="PROKAR_LIPOPROTEIN"/>
    <property type="match status" value="1"/>
</dbReference>
<accession>A0A2M7XHF3</accession>
<evidence type="ECO:0000313" key="2">
    <source>
        <dbReference type="Proteomes" id="UP000229749"/>
    </source>
</evidence>
<dbReference type="AlphaFoldDB" id="A0A2M7XHF3"/>
<dbReference type="Proteomes" id="UP000229749">
    <property type="component" value="Unassembled WGS sequence"/>
</dbReference>
<reference evidence="2" key="1">
    <citation type="submission" date="2017-09" db="EMBL/GenBank/DDBJ databases">
        <title>Depth-based differentiation of microbial function through sediment-hosted aquifers and enrichment of novel symbionts in the deep terrestrial subsurface.</title>
        <authorList>
            <person name="Probst A.J."/>
            <person name="Ladd B."/>
            <person name="Jarett J.K."/>
            <person name="Geller-Mcgrath D.E."/>
            <person name="Sieber C.M.K."/>
            <person name="Emerson J.B."/>
            <person name="Anantharaman K."/>
            <person name="Thomas B.C."/>
            <person name="Malmstrom R."/>
            <person name="Stieglmeier M."/>
            <person name="Klingl A."/>
            <person name="Woyke T."/>
            <person name="Ryan C.M."/>
            <person name="Banfield J.F."/>
        </authorList>
    </citation>
    <scope>NUCLEOTIDE SEQUENCE [LARGE SCALE GENOMIC DNA]</scope>
</reference>
<proteinExistence type="predicted"/>
<evidence type="ECO:0000313" key="1">
    <source>
        <dbReference type="EMBL" id="PJA47320.1"/>
    </source>
</evidence>
<dbReference type="EMBL" id="PFWS01000032">
    <property type="protein sequence ID" value="PJA47320.1"/>
    <property type="molecule type" value="Genomic_DNA"/>
</dbReference>
<sequence>MFTNRWLALLLPIAGALVVITGCPLLGDITTQDDDTFVGDNNDDDTTTVSFKATIETGAPVPADFWLNGDLADECMNVKSCKVEVIEADEYTVIPKVDGFLFPEKTAPINQNGDLIKLDWNCNGCWGIELGATYKDESGTYDVESFIENGVVLIYLDFAFPGIPMTGYTFDGKNEIDWRLAGSISGDLNTISYTIYDDTEKIHESGSLEI</sequence>
<organism evidence="1 2">
    <name type="scientific">Candidatus Uhrbacteria bacterium CG_4_9_14_3_um_filter_36_7</name>
    <dbReference type="NCBI Taxonomy" id="1975033"/>
    <lineage>
        <taxon>Bacteria</taxon>
        <taxon>Candidatus Uhriibacteriota</taxon>
    </lineage>
</organism>
<comment type="caution">
    <text evidence="1">The sequence shown here is derived from an EMBL/GenBank/DDBJ whole genome shotgun (WGS) entry which is preliminary data.</text>
</comment>
<protein>
    <recommendedName>
        <fullName evidence="3">Lipoprotein</fullName>
    </recommendedName>
</protein>
<evidence type="ECO:0008006" key="3">
    <source>
        <dbReference type="Google" id="ProtNLM"/>
    </source>
</evidence>
<name>A0A2M7XHF3_9BACT</name>
<gene>
    <name evidence="1" type="ORF">CO172_02085</name>
</gene>